<evidence type="ECO:0000256" key="1">
    <source>
        <dbReference type="ARBA" id="ARBA00004613"/>
    </source>
</evidence>
<name>A0A3B1KA90_ASTMX</name>
<dbReference type="Proteomes" id="UP000018467">
    <property type="component" value="Unassembled WGS sequence"/>
</dbReference>
<reference evidence="7" key="2">
    <citation type="journal article" date="2014" name="Nat. Commun.">
        <title>The cavefish genome reveals candidate genes for eye loss.</title>
        <authorList>
            <person name="McGaugh S.E."/>
            <person name="Gross J.B."/>
            <person name="Aken B."/>
            <person name="Blin M."/>
            <person name="Borowsky R."/>
            <person name="Chalopin D."/>
            <person name="Hinaux H."/>
            <person name="Jeffery W.R."/>
            <person name="Keene A."/>
            <person name="Ma L."/>
            <person name="Minx P."/>
            <person name="Murphy D."/>
            <person name="O'Quin K.E."/>
            <person name="Retaux S."/>
            <person name="Rohner N."/>
            <person name="Searle S.M."/>
            <person name="Stahl B.A."/>
            <person name="Tabin C."/>
            <person name="Volff J.N."/>
            <person name="Yoshizawa M."/>
            <person name="Warren W.C."/>
        </authorList>
    </citation>
    <scope>NUCLEOTIDE SEQUENCE [LARGE SCALE GENOMIC DNA]</scope>
    <source>
        <strain evidence="7">female</strain>
    </source>
</reference>
<keyword evidence="3" id="KW-0964">Secreted</keyword>
<keyword evidence="2" id="KW-0202">Cytokine</keyword>
<evidence type="ECO:0000256" key="4">
    <source>
        <dbReference type="ARBA" id="ARBA00023157"/>
    </source>
</evidence>
<dbReference type="Gene3D" id="2.60.120.40">
    <property type="match status" value="1"/>
</dbReference>
<accession>A0A3B1KA90</accession>
<reference evidence="6" key="3">
    <citation type="submission" date="2025-08" db="UniProtKB">
        <authorList>
            <consortium name="Ensembl"/>
        </authorList>
    </citation>
    <scope>IDENTIFICATION</scope>
</reference>
<reference evidence="6" key="4">
    <citation type="submission" date="2025-09" db="UniProtKB">
        <authorList>
            <consortium name="Ensembl"/>
        </authorList>
    </citation>
    <scope>IDENTIFICATION</scope>
</reference>
<dbReference type="PANTHER" id="PTHR15151:SF24">
    <property type="entry name" value="A PROLIFERATION-INDUCING LIGAND-LIKE PROTEIN-RELATED"/>
    <property type="match status" value="1"/>
</dbReference>
<dbReference type="InParanoid" id="A0A3B1KA90"/>
<dbReference type="GO" id="GO:0005125">
    <property type="term" value="F:cytokine activity"/>
    <property type="evidence" value="ECO:0007669"/>
    <property type="project" value="UniProtKB-KW"/>
</dbReference>
<dbReference type="GO" id="GO:0030890">
    <property type="term" value="P:positive regulation of B cell proliferation"/>
    <property type="evidence" value="ECO:0007669"/>
    <property type="project" value="TreeGrafter"/>
</dbReference>
<dbReference type="Ensembl" id="ENSAMXT00000047513.1">
    <property type="protein sequence ID" value="ENSAMXP00000051632.1"/>
    <property type="gene ID" value="ENSAMXG00000034165.1"/>
</dbReference>
<evidence type="ECO:0000256" key="5">
    <source>
        <dbReference type="ARBA" id="ARBA00023180"/>
    </source>
</evidence>
<protein>
    <submittedName>
        <fullName evidence="6">Uncharacterized protein</fullName>
    </submittedName>
</protein>
<dbReference type="GeneTree" id="ENSGT00940000178635"/>
<dbReference type="Bgee" id="ENSAMXG00000034165">
    <property type="expression patterns" value="Expressed in zone of skin and 12 other cell types or tissues"/>
</dbReference>
<keyword evidence="4" id="KW-1015">Disulfide bond</keyword>
<dbReference type="PANTHER" id="PTHR15151">
    <property type="entry name" value="PROTEIN EIGER"/>
    <property type="match status" value="1"/>
</dbReference>
<evidence type="ECO:0000313" key="7">
    <source>
        <dbReference type="Proteomes" id="UP000018467"/>
    </source>
</evidence>
<keyword evidence="7" id="KW-1185">Reference proteome</keyword>
<evidence type="ECO:0000313" key="6">
    <source>
        <dbReference type="Ensembl" id="ENSAMXP00000051632.1"/>
    </source>
</evidence>
<dbReference type="InterPro" id="IPR051748">
    <property type="entry name" value="TNF_Ligand_Superfamily"/>
</dbReference>
<dbReference type="SUPFAM" id="SSF49842">
    <property type="entry name" value="TNF-like"/>
    <property type="match status" value="1"/>
</dbReference>
<proteinExistence type="predicted"/>
<organism evidence="6 7">
    <name type="scientific">Astyanax mexicanus</name>
    <name type="common">Blind cave fish</name>
    <name type="synonym">Astyanax fasciatus mexicanus</name>
    <dbReference type="NCBI Taxonomy" id="7994"/>
    <lineage>
        <taxon>Eukaryota</taxon>
        <taxon>Metazoa</taxon>
        <taxon>Chordata</taxon>
        <taxon>Craniata</taxon>
        <taxon>Vertebrata</taxon>
        <taxon>Euteleostomi</taxon>
        <taxon>Actinopterygii</taxon>
        <taxon>Neopterygii</taxon>
        <taxon>Teleostei</taxon>
        <taxon>Ostariophysi</taxon>
        <taxon>Characiformes</taxon>
        <taxon>Characoidei</taxon>
        <taxon>Acestrorhamphidae</taxon>
        <taxon>Acestrorhamphinae</taxon>
        <taxon>Astyanax</taxon>
    </lineage>
</organism>
<evidence type="ECO:0000256" key="2">
    <source>
        <dbReference type="ARBA" id="ARBA00022514"/>
    </source>
</evidence>
<evidence type="ECO:0000256" key="3">
    <source>
        <dbReference type="ARBA" id="ARBA00022525"/>
    </source>
</evidence>
<comment type="subcellular location">
    <subcellularLocation>
        <location evidence="1">Secreted</location>
    </subcellularLocation>
</comment>
<reference evidence="7" key="1">
    <citation type="submission" date="2013-03" db="EMBL/GenBank/DDBJ databases">
        <authorList>
            <person name="Jeffery W."/>
            <person name="Warren W."/>
            <person name="Wilson R.K."/>
        </authorList>
    </citation>
    <scope>NUCLEOTIDE SEQUENCE</scope>
    <source>
        <strain evidence="7">female</strain>
    </source>
</reference>
<dbReference type="AlphaFoldDB" id="A0A3B1KA90"/>
<dbReference type="STRING" id="7994.ENSAMXP00000051632"/>
<sequence length="92" mass="10423">IPTYMICCMELAHTVMGHEITRKTSGVSGRNHRVTSLFRCLQEMPEENAVNTCYTAGKQIHYQDELELVVPDRSEAQIAMDTESTFFGVIQL</sequence>
<dbReference type="InterPro" id="IPR008983">
    <property type="entry name" value="Tumour_necrosis_fac-like_dom"/>
</dbReference>
<keyword evidence="5" id="KW-0325">Glycoprotein</keyword>
<dbReference type="GO" id="GO:0005615">
    <property type="term" value="C:extracellular space"/>
    <property type="evidence" value="ECO:0007669"/>
    <property type="project" value="UniProtKB-KW"/>
</dbReference>